<feature type="compositionally biased region" description="Basic and acidic residues" evidence="1">
    <location>
        <begin position="44"/>
        <end position="61"/>
    </location>
</feature>
<protein>
    <submittedName>
        <fullName evidence="2">Uncharacterized protein</fullName>
    </submittedName>
</protein>
<sequence length="127" mass="13790">MSTRNDQSRLDLYIKAQELASHPVLKSKERAHLQSLLALVKADIENSDDRGEEGQECRDIPNDPPFSADSLAVAGAGHQIRDDATSLPAPNHSIQSTTPSDRPPLDLSLPTCCKPPPSLSGFHKIRS</sequence>
<proteinExistence type="predicted"/>
<name>A0A5B0R845_PUCGR</name>
<gene>
    <name evidence="2" type="ORF">PGTUg99_032013</name>
</gene>
<evidence type="ECO:0000313" key="3">
    <source>
        <dbReference type="Proteomes" id="UP000325313"/>
    </source>
</evidence>
<organism evidence="2 3">
    <name type="scientific">Puccinia graminis f. sp. tritici</name>
    <dbReference type="NCBI Taxonomy" id="56615"/>
    <lineage>
        <taxon>Eukaryota</taxon>
        <taxon>Fungi</taxon>
        <taxon>Dikarya</taxon>
        <taxon>Basidiomycota</taxon>
        <taxon>Pucciniomycotina</taxon>
        <taxon>Pucciniomycetes</taxon>
        <taxon>Pucciniales</taxon>
        <taxon>Pucciniaceae</taxon>
        <taxon>Puccinia</taxon>
    </lineage>
</organism>
<feature type="region of interest" description="Disordered" evidence="1">
    <location>
        <begin position="44"/>
        <end position="127"/>
    </location>
</feature>
<dbReference type="Proteomes" id="UP000325313">
    <property type="component" value="Unassembled WGS sequence"/>
</dbReference>
<comment type="caution">
    <text evidence="2">The sequence shown here is derived from an EMBL/GenBank/DDBJ whole genome shotgun (WGS) entry which is preliminary data.</text>
</comment>
<dbReference type="AlphaFoldDB" id="A0A5B0R845"/>
<accession>A0A5B0R845</accession>
<evidence type="ECO:0000313" key="2">
    <source>
        <dbReference type="EMBL" id="KAA1121810.1"/>
    </source>
</evidence>
<reference evidence="2 3" key="1">
    <citation type="submission" date="2019-05" db="EMBL/GenBank/DDBJ databases">
        <title>Emergence of the Ug99 lineage of the wheat stem rust pathogen through somatic hybridization.</title>
        <authorList>
            <person name="Li F."/>
            <person name="Upadhyaya N.M."/>
            <person name="Sperschneider J."/>
            <person name="Matny O."/>
            <person name="Nguyen-Phuc H."/>
            <person name="Mago R."/>
            <person name="Raley C."/>
            <person name="Miller M.E."/>
            <person name="Silverstein K.A.T."/>
            <person name="Henningsen E."/>
            <person name="Hirsch C.D."/>
            <person name="Visser B."/>
            <person name="Pretorius Z.A."/>
            <person name="Steffenson B.J."/>
            <person name="Schwessinger B."/>
            <person name="Dodds P.N."/>
            <person name="Figueroa M."/>
        </authorList>
    </citation>
    <scope>NUCLEOTIDE SEQUENCE [LARGE SCALE GENOMIC DNA]</scope>
    <source>
        <strain evidence="2 3">Ug99</strain>
    </source>
</reference>
<evidence type="ECO:0000256" key="1">
    <source>
        <dbReference type="SAM" id="MobiDB-lite"/>
    </source>
</evidence>
<dbReference type="EMBL" id="VDEP01000237">
    <property type="protein sequence ID" value="KAA1121810.1"/>
    <property type="molecule type" value="Genomic_DNA"/>
</dbReference>